<dbReference type="InterPro" id="IPR028728">
    <property type="entry name" value="Astrin"/>
</dbReference>
<dbReference type="InParanoid" id="A0A3Q3MKZ5"/>
<reference evidence="3" key="1">
    <citation type="submission" date="2025-08" db="UniProtKB">
        <authorList>
            <consortium name="Ensembl"/>
        </authorList>
    </citation>
    <scope>IDENTIFICATION</scope>
</reference>
<evidence type="ECO:0000313" key="4">
    <source>
        <dbReference type="Proteomes" id="UP000261660"/>
    </source>
</evidence>
<feature type="coiled-coil region" evidence="1">
    <location>
        <begin position="1252"/>
        <end position="1311"/>
    </location>
</feature>
<dbReference type="PANTHER" id="PTHR15347">
    <property type="entry name" value="SPERM-ASSOCIATED ANTIGEN 5"/>
    <property type="match status" value="1"/>
</dbReference>
<dbReference type="Proteomes" id="UP000261660">
    <property type="component" value="Unplaced"/>
</dbReference>
<sequence length="1334" mass="148557">MTTTDTACGIGDVTFKSFICPGGEVEMAGSLLCAEESIILPKDQDFKNYFEAEDTVLSESIIVQSGSDQIDHHYYKLEMNDASSVENSTPDSGDSDDRSATQDLQVNITWKSFVCDGCEVEVSDVTGLRDETVPLPWEQLGEPLGDVSVNQSNLSVSGQLFEAEHAEHPYCSRENGASVITSLSETTSDTEKPEGGVSNLTFKSFNCTGGEIEIPEGTEPVEETVPLQADQTVICSESYNYGPDPSILPNDQDMQKSDDHLDHLYCYTENSQSTPRGDLSITQEPISLDAVSEVKQLSLVLQDSQTGRQNGFISDSLSSVRFEAEQSNGTGLTHLTSSLPEDEAVVYQSLDVQFVPTSVTQDQIQAKEEQDIDPPTLSSSTCNRSLKVLQNKSDICQMQETPKKDSNPEDVALFSMLHKTKSPDSSHLATSVEAPIPAEVHQERCSDSPLGNRSNGSSEAKDSALGSSENAVLFKSAEKPSADNLPDVFKVLSEFPSVASALPFGFLSPVVRRASLLLLKARKDTEGHRFLAEDSVLEGERSFLAPVNLNPAGLLAENLESPMPRPLLNSTALGYKAKPDPLTEPDEDVDLNPGAALQPEVEKLVPDFPMIPDGPLQQQLRQMAEFLFLASGKMGPATVSAPVLPPPAVSIPSTRATPTESHSACVGTSPMKQVDHSVNTSGKFERKREFSTVDSCTLTDPLLWNVPPGSIECLPREELERRLRSSMIMVEALVQQLSAARTSPSAGPAPSDLREKLVQTDHTELSQVRAHSDTFDRRKIEDHQSLVSHVCKQVSCTSVNPNACFYILISQFVYYVCFVQYGQMKSLFEKSKETQTVMMQKVKDAFHQRDDMRMQMEEAFSAKEAAFSAMEQLRTHSATEISELEKIVGSHQELLTVLNQTYPKQVLRAGREQTSILESNQGLLQRAAPLLLKLNEKAAAALRERDEHIAERDQAVEEREQIEEEWNQANLDLQTAREQISDLNLQVTILTSEMGVLRQKLAERDQERGQLERKVTELSATVSSSLASYTFLEQAFAAETTKYDPDTMLEGWLAESEQRVCELSQALAGSEEQLSQLQVLSQSQNVQIQQLQDVCTQLSGVREENEFLQMENELAREQMSESERGLRANLHGLRERNLQCEDLKRELGQLQLEYRRLLEELETTRSKASTTQLELRERLAQAITEITLLHHTLRGQTNELHTALSEQVELRKEVVELRRSLQQSKVESQFLRGELKKAGGQSANPALFMEEKIQLLKEVERLKLSLQEVEQAKGKLLERAKRHQIIHQNNQQKSENELQMLNKMINRVREVRDAFHSACFNFLQTLQRCVFICV</sequence>
<feature type="coiled-coil region" evidence="1">
    <location>
        <begin position="1098"/>
        <end position="1178"/>
    </location>
</feature>
<feature type="region of interest" description="Disordered" evidence="2">
    <location>
        <begin position="652"/>
        <end position="680"/>
    </location>
</feature>
<dbReference type="Ensembl" id="ENSLBET00000022118.1">
    <property type="protein sequence ID" value="ENSLBEP00000020990.1"/>
    <property type="gene ID" value="ENSLBEG00000016114.1"/>
</dbReference>
<evidence type="ECO:0000256" key="1">
    <source>
        <dbReference type="SAM" id="Coils"/>
    </source>
</evidence>
<dbReference type="STRING" id="56723.ENSLBEP00000020990"/>
<feature type="coiled-coil region" evidence="1">
    <location>
        <begin position="931"/>
        <end position="993"/>
    </location>
</feature>
<protein>
    <submittedName>
        <fullName evidence="3">Si:dkey-25o16.4</fullName>
    </submittedName>
</protein>
<feature type="region of interest" description="Disordered" evidence="2">
    <location>
        <begin position="437"/>
        <end position="465"/>
    </location>
</feature>
<evidence type="ECO:0000256" key="2">
    <source>
        <dbReference type="SAM" id="MobiDB-lite"/>
    </source>
</evidence>
<dbReference type="GO" id="GO:0051988">
    <property type="term" value="P:regulation of attachment of spindle microtubules to kinetochore"/>
    <property type="evidence" value="ECO:0007669"/>
    <property type="project" value="InterPro"/>
</dbReference>
<accession>A0A3Q3MKZ5</accession>
<reference evidence="3" key="2">
    <citation type="submission" date="2025-09" db="UniProtKB">
        <authorList>
            <consortium name="Ensembl"/>
        </authorList>
    </citation>
    <scope>IDENTIFICATION</scope>
</reference>
<dbReference type="PANTHER" id="PTHR15347:SF1">
    <property type="entry name" value="SPERM-ASSOCIATED ANTIGEN 5"/>
    <property type="match status" value="1"/>
</dbReference>
<proteinExistence type="predicted"/>
<evidence type="ECO:0000313" key="3">
    <source>
        <dbReference type="Ensembl" id="ENSLBEP00000020990.1"/>
    </source>
</evidence>
<organism evidence="3 4">
    <name type="scientific">Labrus bergylta</name>
    <name type="common">ballan wrasse</name>
    <dbReference type="NCBI Taxonomy" id="56723"/>
    <lineage>
        <taxon>Eukaryota</taxon>
        <taxon>Metazoa</taxon>
        <taxon>Chordata</taxon>
        <taxon>Craniata</taxon>
        <taxon>Vertebrata</taxon>
        <taxon>Euteleostomi</taxon>
        <taxon>Actinopterygii</taxon>
        <taxon>Neopterygii</taxon>
        <taxon>Teleostei</taxon>
        <taxon>Neoteleostei</taxon>
        <taxon>Acanthomorphata</taxon>
        <taxon>Eupercaria</taxon>
        <taxon>Labriformes</taxon>
        <taxon>Labridae</taxon>
        <taxon>Labrus</taxon>
    </lineage>
</organism>
<keyword evidence="1" id="KW-0175">Coiled coil</keyword>
<dbReference type="GeneTree" id="ENSGT00940000167108"/>
<dbReference type="GO" id="GO:0051301">
    <property type="term" value="P:cell division"/>
    <property type="evidence" value="ECO:0007669"/>
    <property type="project" value="InterPro"/>
</dbReference>
<keyword evidence="4" id="KW-1185">Reference proteome</keyword>
<name>A0A3Q3MKZ5_9LABR</name>
<feature type="compositionally biased region" description="Polar residues" evidence="2">
    <location>
        <begin position="449"/>
        <end position="458"/>
    </location>
</feature>